<dbReference type="GO" id="GO:0003824">
    <property type="term" value="F:catalytic activity"/>
    <property type="evidence" value="ECO:0007669"/>
    <property type="project" value="InterPro"/>
</dbReference>
<dbReference type="Pfam" id="PF02515">
    <property type="entry name" value="CoA_transf_3"/>
    <property type="match status" value="2"/>
</dbReference>
<proteinExistence type="predicted"/>
<dbReference type="InterPro" id="IPR023606">
    <property type="entry name" value="CoA-Trfase_III_dom_1_sf"/>
</dbReference>
<dbReference type="InterPro" id="IPR003673">
    <property type="entry name" value="CoA-Trfase_fam_III"/>
</dbReference>
<reference evidence="1" key="1">
    <citation type="submission" date="2000-07" db="EMBL/GenBank/DDBJ databases">
        <title>Sequence of a 8,274 bp DNA sequence from Pseudomonas stutzeri KC with apparent involvement in carbon tetrachloride degradation.</title>
        <authorList>
            <person name="Sepulveda-Torres L.C."/>
            <person name="Criddle C.S."/>
        </authorList>
    </citation>
    <scope>NUCLEOTIDE SEQUENCE</scope>
    <source>
        <strain evidence="1">KC</strain>
    </source>
</reference>
<evidence type="ECO:0000313" key="1">
    <source>
        <dbReference type="EMBL" id="AAD39228.2"/>
    </source>
</evidence>
<name>Q9XC34_STUST</name>
<protein>
    <submittedName>
        <fullName evidence="1">Putative oxidoreductase</fullName>
    </submittedName>
</protein>
<organism evidence="1">
    <name type="scientific">Stutzerimonas stutzeri KC</name>
    <dbReference type="NCBI Taxonomy" id="96562"/>
    <lineage>
        <taxon>Bacteria</taxon>
        <taxon>Pseudomonadati</taxon>
        <taxon>Pseudomonadota</taxon>
        <taxon>Gammaproteobacteria</taxon>
        <taxon>Pseudomonadales</taxon>
        <taxon>Pseudomonadaceae</taxon>
        <taxon>Stutzerimonas</taxon>
    </lineage>
</organism>
<accession>Q9XC34</accession>
<sequence>MPTLLNEFSLLHSSTSFPPNWNELQLSLTEQARLLGICPLAISPPVDMEGAAFQLQHPAISPIQAHFASPAGWLPNRHLSELLLQAGSGLMSVHGRASGRAQPLGVDYLSTLTAVMTLHGTLAAAVGQLRGGAFDQVQLSPLGCGLLSIGQYLAGATAPEDREAFLPGGSDPHLRPPFRSADGITFELETLDSTPWRSFWTAVGIESELAGTAWKGFLLRYARAVSPLPAACLTALARLRYAKIQQLAAQAGVAVVPVRTDAQRREDPDYRQSLATPWQFESFPPSPERHRDTAFPSLLPLQGMRVIESCRRIQGPLAGHLLASLGAEVIRLEPPGGDPLRAMPPCAEGCSVRFDALNHLKSVHEVDIKSAHGRQLVYELARDADVFLHNWAPGKAHEMQLDAEHLRRVQPHLVYAYAGGWGRAPVNAPGTDFTVQAWSGVSAAIARQSGIRGGSLFTVLDVLGGAIAALGVTAALLNRAVTGTGTYVESSLLGAADLLMHSSGKASRGILSGVYPTLSGLIAIDCQHPDQFQSLAMLLDIPATADTCQQTLAERLRKRPASEWETVLNERGIGACVVIEDLKQLAADTRISECLTRKSYFSVNAPWRFL</sequence>
<dbReference type="EMBL" id="AF149851">
    <property type="protein sequence ID" value="AAD39228.2"/>
    <property type="molecule type" value="Genomic_DNA"/>
</dbReference>
<dbReference type="SUPFAM" id="SSF89796">
    <property type="entry name" value="CoA-transferase family III (CaiB/BaiF)"/>
    <property type="match status" value="2"/>
</dbReference>
<reference evidence="1" key="2">
    <citation type="journal article" date="2002" name="J. Mol. Microbiol. Biotechnol.">
        <title>Analysis of regulatory elements and genes required for carbon tetrachloride degradation in Pseudomonas stutzeri strain KC.</title>
        <authorList>
            <person name="Sepulveda-Torre L."/>
            <person name="Huang A."/>
            <person name="Kim H."/>
            <person name="Criddle C.S."/>
        </authorList>
    </citation>
    <scope>NUCLEOTIDE SEQUENCE</scope>
    <source>
        <strain evidence="1">KC</strain>
    </source>
</reference>
<dbReference type="AlphaFoldDB" id="Q9XC34"/>
<dbReference type="InterPro" id="IPR050509">
    <property type="entry name" value="CoA-transferase_III"/>
</dbReference>
<dbReference type="PANTHER" id="PTHR48228:SF5">
    <property type="entry name" value="ALPHA-METHYLACYL-COA RACEMASE"/>
    <property type="match status" value="1"/>
</dbReference>
<dbReference type="PANTHER" id="PTHR48228">
    <property type="entry name" value="SUCCINYL-COA--D-CITRAMALATE COA-TRANSFERASE"/>
    <property type="match status" value="1"/>
</dbReference>
<dbReference type="Gene3D" id="3.40.50.10540">
    <property type="entry name" value="Crotonobetainyl-coa:carnitine coa-transferase, domain 1"/>
    <property type="match status" value="2"/>
</dbReference>